<dbReference type="RefSeq" id="XP_013894665.1">
    <property type="nucleotide sequence ID" value="XM_014039211.1"/>
</dbReference>
<dbReference type="GO" id="GO:0005524">
    <property type="term" value="F:ATP binding"/>
    <property type="evidence" value="ECO:0007669"/>
    <property type="project" value="UniProtKB-UniRule"/>
</dbReference>
<evidence type="ECO:0000313" key="5">
    <source>
        <dbReference type="Proteomes" id="UP000054498"/>
    </source>
</evidence>
<feature type="domain" description="Protein kinase" evidence="3">
    <location>
        <begin position="49"/>
        <end position="154"/>
    </location>
</feature>
<name>A0A0D2MLF7_9CHLO</name>
<evidence type="ECO:0000256" key="2">
    <source>
        <dbReference type="SAM" id="MobiDB-lite"/>
    </source>
</evidence>
<keyword evidence="1" id="KW-0067">ATP-binding</keyword>
<dbReference type="AlphaFoldDB" id="A0A0D2MLF7"/>
<dbReference type="Proteomes" id="UP000054498">
    <property type="component" value="Unassembled WGS sequence"/>
</dbReference>
<keyword evidence="1" id="KW-0547">Nucleotide-binding</keyword>
<dbReference type="InterPro" id="IPR017441">
    <property type="entry name" value="Protein_kinase_ATP_BS"/>
</dbReference>
<dbReference type="KEGG" id="mng:MNEG_12315"/>
<accession>A0A0D2MLF7</accession>
<dbReference type="InterPro" id="IPR051681">
    <property type="entry name" value="Ser/Thr_Kinases-Pseudokinases"/>
</dbReference>
<protein>
    <recommendedName>
        <fullName evidence="3">Protein kinase domain-containing protein</fullName>
    </recommendedName>
</protein>
<dbReference type="InterPro" id="IPR000719">
    <property type="entry name" value="Prot_kinase_dom"/>
</dbReference>
<sequence length="154" mass="15868">MAEMVLSSHKSGWRVIAHHSRAVAAAAAAARGSAGSRGSAGAASVRDKIELGVLLGAGSFGRVYKGRWQGRDVAVKVMQHDAAMAAQFANEAALMMSFEHPNILEAFDFITWAHGPGPGSIQERGSRESAPSAKTVGAGALGCQGSAKGGRLRL</sequence>
<gene>
    <name evidence="4" type="ORF">MNEG_12315</name>
</gene>
<dbReference type="OrthoDB" id="562742at2759"/>
<dbReference type="STRING" id="145388.A0A0D2MLF7"/>
<dbReference type="GO" id="GO:0004674">
    <property type="term" value="F:protein serine/threonine kinase activity"/>
    <property type="evidence" value="ECO:0007669"/>
    <property type="project" value="TreeGrafter"/>
</dbReference>
<dbReference type="PROSITE" id="PS50011">
    <property type="entry name" value="PROTEIN_KINASE_DOM"/>
    <property type="match status" value="1"/>
</dbReference>
<evidence type="ECO:0000259" key="3">
    <source>
        <dbReference type="PROSITE" id="PS50011"/>
    </source>
</evidence>
<feature type="binding site" evidence="1">
    <location>
        <position position="76"/>
    </location>
    <ligand>
        <name>ATP</name>
        <dbReference type="ChEBI" id="CHEBI:30616"/>
    </ligand>
</feature>
<organism evidence="4 5">
    <name type="scientific">Monoraphidium neglectum</name>
    <dbReference type="NCBI Taxonomy" id="145388"/>
    <lineage>
        <taxon>Eukaryota</taxon>
        <taxon>Viridiplantae</taxon>
        <taxon>Chlorophyta</taxon>
        <taxon>core chlorophytes</taxon>
        <taxon>Chlorophyceae</taxon>
        <taxon>CS clade</taxon>
        <taxon>Sphaeropleales</taxon>
        <taxon>Selenastraceae</taxon>
        <taxon>Monoraphidium</taxon>
    </lineage>
</organism>
<dbReference type="InterPro" id="IPR011009">
    <property type="entry name" value="Kinase-like_dom_sf"/>
</dbReference>
<dbReference type="PROSITE" id="PS00107">
    <property type="entry name" value="PROTEIN_KINASE_ATP"/>
    <property type="match status" value="1"/>
</dbReference>
<dbReference type="Gene3D" id="3.30.200.20">
    <property type="entry name" value="Phosphorylase Kinase, domain 1"/>
    <property type="match status" value="1"/>
</dbReference>
<keyword evidence="5" id="KW-1185">Reference proteome</keyword>
<dbReference type="Pfam" id="PF07714">
    <property type="entry name" value="PK_Tyr_Ser-Thr"/>
    <property type="match status" value="1"/>
</dbReference>
<dbReference type="EMBL" id="KK103401">
    <property type="protein sequence ID" value="KIY95645.1"/>
    <property type="molecule type" value="Genomic_DNA"/>
</dbReference>
<dbReference type="InterPro" id="IPR001245">
    <property type="entry name" value="Ser-Thr/Tyr_kinase_cat_dom"/>
</dbReference>
<reference evidence="4 5" key="1">
    <citation type="journal article" date="2013" name="BMC Genomics">
        <title>Reconstruction of the lipid metabolism for the microalga Monoraphidium neglectum from its genome sequence reveals characteristics suitable for biofuel production.</title>
        <authorList>
            <person name="Bogen C."/>
            <person name="Al-Dilaimi A."/>
            <person name="Albersmeier A."/>
            <person name="Wichmann J."/>
            <person name="Grundmann M."/>
            <person name="Rupp O."/>
            <person name="Lauersen K.J."/>
            <person name="Blifernez-Klassen O."/>
            <person name="Kalinowski J."/>
            <person name="Goesmann A."/>
            <person name="Mussgnug J.H."/>
            <person name="Kruse O."/>
        </authorList>
    </citation>
    <scope>NUCLEOTIDE SEQUENCE [LARGE SCALE GENOMIC DNA]</scope>
    <source>
        <strain evidence="4 5">SAG 48.87</strain>
    </source>
</reference>
<evidence type="ECO:0000256" key="1">
    <source>
        <dbReference type="PROSITE-ProRule" id="PRU10141"/>
    </source>
</evidence>
<evidence type="ECO:0000313" key="4">
    <source>
        <dbReference type="EMBL" id="KIY95645.1"/>
    </source>
</evidence>
<dbReference type="SUPFAM" id="SSF56112">
    <property type="entry name" value="Protein kinase-like (PK-like)"/>
    <property type="match status" value="1"/>
</dbReference>
<dbReference type="PANTHER" id="PTHR44329">
    <property type="entry name" value="SERINE/THREONINE-PROTEIN KINASE TNNI3K-RELATED"/>
    <property type="match status" value="1"/>
</dbReference>
<dbReference type="GeneID" id="25729665"/>
<feature type="region of interest" description="Disordered" evidence="2">
    <location>
        <begin position="118"/>
        <end position="138"/>
    </location>
</feature>
<proteinExistence type="predicted"/>
<dbReference type="PANTHER" id="PTHR44329:SF214">
    <property type="entry name" value="PROTEIN KINASE DOMAIN-CONTAINING PROTEIN"/>
    <property type="match status" value="1"/>
</dbReference>